<sequence>MIHGYEFVKNNSFLVCGDQIVTKEEDCDLQLDGFFQQMYFCSENCYDCSQVMQISLKLIKNSFYLILKIYPKISINIMFRMQLLILILILNQFKEQFNYEDGLIQGGMLKQKDVRIVQLNKIGNDSPSQCIFVKAPSQIINYLNMTQNRQYLSVIFYLISKNIKINPYQKPQKFELSDLNATCKLYRMMDHTQALENIFSKQKFSNQQILGQFLKLQQIRKFLLINRNILPNYITFQSQNEFSLVQ</sequence>
<comment type="caution">
    <text evidence="1">The sequence shown here is derived from an EMBL/GenBank/DDBJ whole genome shotgun (WGS) entry which is preliminary data.</text>
</comment>
<protein>
    <submittedName>
        <fullName evidence="1">Uncharacterized protein</fullName>
    </submittedName>
</protein>
<keyword evidence="2" id="KW-1185">Reference proteome</keyword>
<gene>
    <name evidence="1" type="ORF">POCTA_138.1.T2390001</name>
</gene>
<dbReference type="EMBL" id="CAJJDP010000243">
    <property type="protein sequence ID" value="CAD8215379.1"/>
    <property type="molecule type" value="Genomic_DNA"/>
</dbReference>
<organism evidence="1 2">
    <name type="scientific">Paramecium octaurelia</name>
    <dbReference type="NCBI Taxonomy" id="43137"/>
    <lineage>
        <taxon>Eukaryota</taxon>
        <taxon>Sar</taxon>
        <taxon>Alveolata</taxon>
        <taxon>Ciliophora</taxon>
        <taxon>Intramacronucleata</taxon>
        <taxon>Oligohymenophorea</taxon>
        <taxon>Peniculida</taxon>
        <taxon>Parameciidae</taxon>
        <taxon>Paramecium</taxon>
    </lineage>
</organism>
<reference evidence="1" key="1">
    <citation type="submission" date="2021-01" db="EMBL/GenBank/DDBJ databases">
        <authorList>
            <consortium name="Genoscope - CEA"/>
            <person name="William W."/>
        </authorList>
    </citation>
    <scope>NUCLEOTIDE SEQUENCE</scope>
</reference>
<evidence type="ECO:0000313" key="1">
    <source>
        <dbReference type="EMBL" id="CAD8215379.1"/>
    </source>
</evidence>
<accession>A0A8S1YN67</accession>
<name>A0A8S1YN67_PAROT</name>
<evidence type="ECO:0000313" key="2">
    <source>
        <dbReference type="Proteomes" id="UP000683925"/>
    </source>
</evidence>
<dbReference type="OrthoDB" id="321876at2759"/>
<proteinExistence type="predicted"/>
<dbReference type="Proteomes" id="UP000683925">
    <property type="component" value="Unassembled WGS sequence"/>
</dbReference>
<dbReference type="AlphaFoldDB" id="A0A8S1YN67"/>